<keyword evidence="4" id="KW-1185">Reference proteome</keyword>
<sequence>MVRQSLALLVALAAWIVVTATAHAGLSYQPEQTPDGLRYVMVLGEFSYDDNLDEFASVVRSHNPSVVGFNSPGGNVMKAMELGRLIRSYRLNTLQPKGPNCASACALAFLGGVIRWSEPGAIGVHKSSFSGSHAIDTQTAVSAVQQLTADVMTYMIEMGVDPALLQLSLQYDSDDMRYLSNSEMKQYRVTNQVDVGQPQVPLPTPAPSATPQPNIAALPSPSIQSGSPLSIPEARSGRIRHPKGAAPVKALPDGKAANVVNLRNGSPVAILDSADRWYRVRSSDQIGYMHHTWVFVDQYDSGPFGQRHIQIKSFDNLPEAESYVRSAPIPLAAHLATNGWFAITLEDTFNEDVAANLVKTLKEKGSIPDDAFMTYGNTYVRKVCCR</sequence>
<feature type="signal peptide" evidence="2">
    <location>
        <begin position="1"/>
        <end position="24"/>
    </location>
</feature>
<evidence type="ECO:0008006" key="5">
    <source>
        <dbReference type="Google" id="ProtNLM"/>
    </source>
</evidence>
<keyword evidence="2" id="KW-0732">Signal</keyword>
<evidence type="ECO:0000313" key="3">
    <source>
        <dbReference type="EMBL" id="NGO50590.1"/>
    </source>
</evidence>
<dbReference type="Proteomes" id="UP001642900">
    <property type="component" value="Unassembled WGS sequence"/>
</dbReference>
<organism evidence="3 4">
    <name type="scientific">Allomesorhizobium camelthorni</name>
    <dbReference type="NCBI Taxonomy" id="475069"/>
    <lineage>
        <taxon>Bacteria</taxon>
        <taxon>Pseudomonadati</taxon>
        <taxon>Pseudomonadota</taxon>
        <taxon>Alphaproteobacteria</taxon>
        <taxon>Hyphomicrobiales</taxon>
        <taxon>Phyllobacteriaceae</taxon>
        <taxon>Allomesorhizobium</taxon>
    </lineage>
</organism>
<evidence type="ECO:0000256" key="2">
    <source>
        <dbReference type="SAM" id="SignalP"/>
    </source>
</evidence>
<dbReference type="Gene3D" id="2.30.30.40">
    <property type="entry name" value="SH3 Domains"/>
    <property type="match status" value="1"/>
</dbReference>
<comment type="caution">
    <text evidence="3">The sequence shown here is derived from an EMBL/GenBank/DDBJ whole genome shotgun (WGS) entry which is preliminary data.</text>
</comment>
<dbReference type="EMBL" id="JAAKZF010000003">
    <property type="protein sequence ID" value="NGO50590.1"/>
    <property type="molecule type" value="Genomic_DNA"/>
</dbReference>
<dbReference type="InterPro" id="IPR029045">
    <property type="entry name" value="ClpP/crotonase-like_dom_sf"/>
</dbReference>
<dbReference type="AlphaFoldDB" id="A0A6G4W8V6"/>
<dbReference type="SUPFAM" id="SSF52096">
    <property type="entry name" value="ClpP/crotonase"/>
    <property type="match status" value="1"/>
</dbReference>
<gene>
    <name evidence="3" type="ORF">G6N73_05250</name>
</gene>
<dbReference type="RefSeq" id="WP_165024259.1">
    <property type="nucleotide sequence ID" value="NZ_JAAKZF010000003.1"/>
</dbReference>
<evidence type="ECO:0000256" key="1">
    <source>
        <dbReference type="SAM" id="MobiDB-lite"/>
    </source>
</evidence>
<feature type="chain" id="PRO_5026259602" description="SH3 domain-containing protein" evidence="2">
    <location>
        <begin position="25"/>
        <end position="386"/>
    </location>
</feature>
<proteinExistence type="predicted"/>
<evidence type="ECO:0000313" key="4">
    <source>
        <dbReference type="Proteomes" id="UP001642900"/>
    </source>
</evidence>
<name>A0A6G4W8V6_9HYPH</name>
<protein>
    <recommendedName>
        <fullName evidence="5">SH3 domain-containing protein</fullName>
    </recommendedName>
</protein>
<feature type="compositionally biased region" description="Pro residues" evidence="1">
    <location>
        <begin position="200"/>
        <end position="210"/>
    </location>
</feature>
<reference evidence="3 4" key="1">
    <citation type="submission" date="2020-02" db="EMBL/GenBank/DDBJ databases">
        <title>Genome sequence of strain CCNWXJ40-4.</title>
        <authorList>
            <person name="Gao J."/>
            <person name="Sun J."/>
        </authorList>
    </citation>
    <scope>NUCLEOTIDE SEQUENCE [LARGE SCALE GENOMIC DNA]</scope>
    <source>
        <strain evidence="3 4">CCNWXJ 40-4</strain>
    </source>
</reference>
<dbReference type="Gene3D" id="3.90.226.10">
    <property type="entry name" value="2-enoyl-CoA Hydratase, Chain A, domain 1"/>
    <property type="match status" value="1"/>
</dbReference>
<accession>A0A6G4W8V6</accession>
<feature type="region of interest" description="Disordered" evidence="1">
    <location>
        <begin position="196"/>
        <end position="235"/>
    </location>
</feature>